<feature type="signal peptide" evidence="1">
    <location>
        <begin position="1"/>
        <end position="31"/>
    </location>
</feature>
<protein>
    <submittedName>
        <fullName evidence="2">Gliding motility-associated C-terminal domain-containing protein</fullName>
    </submittedName>
</protein>
<name>A0A7G7W495_9BACT</name>
<proteinExistence type="predicted"/>
<dbReference type="KEGG" id="hsk:H4317_13550"/>
<dbReference type="EMBL" id="CP060202">
    <property type="protein sequence ID" value="QNH61188.1"/>
    <property type="molecule type" value="Genomic_DNA"/>
</dbReference>
<evidence type="ECO:0000256" key="1">
    <source>
        <dbReference type="SAM" id="SignalP"/>
    </source>
</evidence>
<keyword evidence="1" id="KW-0732">Signal</keyword>
<dbReference type="RefSeq" id="WP_185887118.1">
    <property type="nucleotide sequence ID" value="NZ_CP060202.1"/>
</dbReference>
<organism evidence="2 3">
    <name type="scientific">Hymenobacter sediminicola</name>
    <dbReference type="NCBI Taxonomy" id="2761579"/>
    <lineage>
        <taxon>Bacteria</taxon>
        <taxon>Pseudomonadati</taxon>
        <taxon>Bacteroidota</taxon>
        <taxon>Cytophagia</taxon>
        <taxon>Cytophagales</taxon>
        <taxon>Hymenobacteraceae</taxon>
        <taxon>Hymenobacter</taxon>
    </lineage>
</organism>
<feature type="chain" id="PRO_5028896990" evidence="1">
    <location>
        <begin position="32"/>
        <end position="972"/>
    </location>
</feature>
<evidence type="ECO:0000313" key="3">
    <source>
        <dbReference type="Proteomes" id="UP000515489"/>
    </source>
</evidence>
<keyword evidence="3" id="KW-1185">Reference proteome</keyword>
<reference evidence="2 3" key="1">
    <citation type="submission" date="2020-08" db="EMBL/GenBank/DDBJ databases">
        <title>Hymenobacter sp. S2-20-2 genome sequencing.</title>
        <authorList>
            <person name="Jin L."/>
        </authorList>
    </citation>
    <scope>NUCLEOTIDE SEQUENCE [LARGE SCALE GENOMIC DNA]</scope>
    <source>
        <strain evidence="2 3">S2-20-2</strain>
    </source>
</reference>
<evidence type="ECO:0000313" key="2">
    <source>
        <dbReference type="EMBL" id="QNH61188.1"/>
    </source>
</evidence>
<sequence>MVLSLLSRLARRGPLLLLLALLLSWATQVQATHLRAGDIQAKIDTTVGPGNNPRRVFFKMVLYQKTPTGGIPDESSVTIFFGDCGPPQIIPRASAVAVNSETQRNVYFFEHTYSAPSTYTVHYIGENRNGGVLNMSASSAQSFYISTTFTIDPGLGQNRSPILTKPSIDNAAVGQVFLHNPSAYDPDGDSLVFKLRPSMQVVGGITGPQPPCFVVDSTRVTGYVLPNRLGGGSNNGVQVAYTDPSGDSPNGIPGNASIFQQNRRTGTIIWNSPGTVGEYNVAFVVQEWRRTSFGRRLIGEVIRDMQINVKPTNNQRPILTIPPDICVVAGTLITGTVTATDADGNPIRLTANSGILPPATFVQNASGPPTATGTFRWTPDCSNIANQPVRVSFTAEDQPGGTNPTPLIDQRVWNITVIGPAPQNLRVAPGNTGVRSAVLTWNSYLCRKPGARILIFRKEGASTLNPGPCDTGIPAGSGFTQIGTLTYPSPLGTTDLLSFVDNGGGTGLERGKTYCYRIYVEFPLPAGGKSQVSQEACIDFAGRPLLMRNVTVDRTAPTNGQITVRWTKPVSTPPFADPQQYRVSRAVGQTTTGPFTTIATISNVSDTTYVDADPSLDTQNRSYSYRVELLSQNLVAETATAASSVRIDGTAVPAVSATALNGISLRWTYNVPWNNALRPTTVYRKGPAANDPFVAIATVTGTATGGSYLDEGTAAQRLVKGQTYCYYVSTNGAYDGNRLPSDLINLSQQQCIALRNVPCAPVLSLKRTNCDSLASRLFDLPATPISGAVYTNNLSWTLGNTPPDCSRAIASYNIYYAPNSQDSLRFLTSVPATQTTYQHLNLTSEAGCYAVQSVDSSGTRSVRSNIACKDDCQLFLLPNIFTPNGDGKNDTFRPKVFTPIRSTKFTVFNRWGVKIYESSADPLINWSGGGSRAEGGAAPSVVEGMYFYQAEVEFGNLDRTKRTYKGWVQITR</sequence>
<dbReference type="Proteomes" id="UP000515489">
    <property type="component" value="Chromosome"/>
</dbReference>
<dbReference type="AlphaFoldDB" id="A0A7G7W495"/>
<dbReference type="Gene3D" id="2.60.40.10">
    <property type="entry name" value="Immunoglobulins"/>
    <property type="match status" value="2"/>
</dbReference>
<accession>A0A7G7W495</accession>
<dbReference type="InterPro" id="IPR013783">
    <property type="entry name" value="Ig-like_fold"/>
</dbReference>
<dbReference type="Pfam" id="PF13585">
    <property type="entry name" value="CHU_C"/>
    <property type="match status" value="1"/>
</dbReference>
<gene>
    <name evidence="2" type="ORF">H4317_13550</name>
</gene>